<organism evidence="2">
    <name type="scientific">Brassica cretica</name>
    <name type="common">Mustard</name>
    <dbReference type="NCBI Taxonomy" id="69181"/>
    <lineage>
        <taxon>Eukaryota</taxon>
        <taxon>Viridiplantae</taxon>
        <taxon>Streptophyta</taxon>
        <taxon>Embryophyta</taxon>
        <taxon>Tracheophyta</taxon>
        <taxon>Spermatophyta</taxon>
        <taxon>Magnoliopsida</taxon>
        <taxon>eudicotyledons</taxon>
        <taxon>Gunneridae</taxon>
        <taxon>Pentapetalae</taxon>
        <taxon>rosids</taxon>
        <taxon>malvids</taxon>
        <taxon>Brassicales</taxon>
        <taxon>Brassicaceae</taxon>
        <taxon>Brassiceae</taxon>
        <taxon>Brassica</taxon>
    </lineage>
</organism>
<comment type="caution">
    <text evidence="2">The sequence shown here is derived from an EMBL/GenBank/DDBJ whole genome shotgun (WGS) entry which is preliminary data.</text>
</comment>
<evidence type="ECO:0000256" key="1">
    <source>
        <dbReference type="SAM" id="MobiDB-lite"/>
    </source>
</evidence>
<protein>
    <submittedName>
        <fullName evidence="2">Uncharacterized protein</fullName>
    </submittedName>
</protein>
<name>A0A8S9J4B9_BRACR</name>
<proteinExistence type="predicted"/>
<accession>A0A8S9J4B9</accession>
<feature type="region of interest" description="Disordered" evidence="1">
    <location>
        <begin position="42"/>
        <end position="67"/>
    </location>
</feature>
<sequence>MKSRTRLWTTLLGYSKTVTYSRNVYIFGGGLTAADLSRVRAEKKQKEKEAKEKNDRETGHGDSLETDACDVGEATKTTLRTLLLALLNQNILRTLFLYCTILLMLTGSSGRTVVPADVNAAVSRSSVPSRGDLANEQRAVCMISNSTSAAELNLEKEYEEVGAEGGDDEDDKGEEY</sequence>
<evidence type="ECO:0000313" key="2">
    <source>
        <dbReference type="EMBL" id="KAF2576589.1"/>
    </source>
</evidence>
<dbReference type="EMBL" id="QGKY02001015">
    <property type="protein sequence ID" value="KAF2576589.1"/>
    <property type="molecule type" value="Genomic_DNA"/>
</dbReference>
<dbReference type="AlphaFoldDB" id="A0A8S9J4B9"/>
<feature type="compositionally biased region" description="Basic and acidic residues" evidence="1">
    <location>
        <begin position="42"/>
        <end position="63"/>
    </location>
</feature>
<feature type="region of interest" description="Disordered" evidence="1">
    <location>
        <begin position="157"/>
        <end position="176"/>
    </location>
</feature>
<reference evidence="2" key="1">
    <citation type="submission" date="2019-12" db="EMBL/GenBank/DDBJ databases">
        <title>Genome sequencing and annotation of Brassica cretica.</title>
        <authorList>
            <person name="Studholme D.J."/>
            <person name="Sarris P.F."/>
        </authorList>
    </citation>
    <scope>NUCLEOTIDE SEQUENCE</scope>
    <source>
        <strain evidence="2">PFS-102/07</strain>
        <tissue evidence="2">Leaf</tissue>
    </source>
</reference>
<gene>
    <name evidence="2" type="ORF">F2Q70_00001703</name>
</gene>